<evidence type="ECO:0000313" key="2">
    <source>
        <dbReference type="EMBL" id="CAF1475986.1"/>
    </source>
</evidence>
<dbReference type="OrthoDB" id="9980509at2759"/>
<dbReference type="SUPFAM" id="SSF47769">
    <property type="entry name" value="SAM/Pointed domain"/>
    <property type="match status" value="1"/>
</dbReference>
<dbReference type="InterPro" id="IPR001660">
    <property type="entry name" value="SAM"/>
</dbReference>
<evidence type="ECO:0000313" key="3">
    <source>
        <dbReference type="Proteomes" id="UP000663852"/>
    </source>
</evidence>
<organism evidence="2 3">
    <name type="scientific">Adineta ricciae</name>
    <name type="common">Rotifer</name>
    <dbReference type="NCBI Taxonomy" id="249248"/>
    <lineage>
        <taxon>Eukaryota</taxon>
        <taxon>Metazoa</taxon>
        <taxon>Spiralia</taxon>
        <taxon>Gnathifera</taxon>
        <taxon>Rotifera</taxon>
        <taxon>Eurotatoria</taxon>
        <taxon>Bdelloidea</taxon>
        <taxon>Adinetida</taxon>
        <taxon>Adinetidae</taxon>
        <taxon>Adineta</taxon>
    </lineage>
</organism>
<dbReference type="Pfam" id="PF00644">
    <property type="entry name" value="PARP"/>
    <property type="match status" value="1"/>
</dbReference>
<dbReference type="InterPro" id="IPR007344">
    <property type="entry name" value="GrpB/CoaE"/>
</dbReference>
<dbReference type="SMART" id="SM00454">
    <property type="entry name" value="SAM"/>
    <property type="match status" value="1"/>
</dbReference>
<dbReference type="Gene3D" id="1.10.150.50">
    <property type="entry name" value="Transcription Factor, Ets-1"/>
    <property type="match status" value="1"/>
</dbReference>
<dbReference type="GO" id="GO:0003950">
    <property type="term" value="F:NAD+ poly-ADP-ribosyltransferase activity"/>
    <property type="evidence" value="ECO:0007669"/>
    <property type="project" value="InterPro"/>
</dbReference>
<dbReference type="EMBL" id="CAJNOJ010000525">
    <property type="protein sequence ID" value="CAF1475986.1"/>
    <property type="molecule type" value="Genomic_DNA"/>
</dbReference>
<name>A0A815RE84_ADIRI</name>
<reference evidence="2" key="1">
    <citation type="submission" date="2021-02" db="EMBL/GenBank/DDBJ databases">
        <authorList>
            <person name="Nowell W R."/>
        </authorList>
    </citation>
    <scope>NUCLEOTIDE SEQUENCE</scope>
</reference>
<accession>A0A815RE84</accession>
<gene>
    <name evidence="2" type="ORF">EDS130_LOCUS41116</name>
</gene>
<dbReference type="InterPro" id="IPR043519">
    <property type="entry name" value="NT_sf"/>
</dbReference>
<dbReference type="InterPro" id="IPR012317">
    <property type="entry name" value="Poly(ADP-ribose)pol_cat_dom"/>
</dbReference>
<dbReference type="PANTHER" id="PTHR34822">
    <property type="entry name" value="GRPB DOMAIN PROTEIN (AFU_ORTHOLOGUE AFUA_1G01530)"/>
    <property type="match status" value="1"/>
</dbReference>
<dbReference type="Pfam" id="PF04229">
    <property type="entry name" value="GrpB"/>
    <property type="match status" value="1"/>
</dbReference>
<dbReference type="SUPFAM" id="SSF56399">
    <property type="entry name" value="ADP-ribosylation"/>
    <property type="match status" value="1"/>
</dbReference>
<dbReference type="Proteomes" id="UP000663852">
    <property type="component" value="Unassembled WGS sequence"/>
</dbReference>
<sequence>MPTWTVISKKQNERCRRQRTVWIFKNDFYVEHSSRIEKYQQGGNRAFIESIKQNKSPQELVKTPEQSDDECDYYFEDMTGEQYTSLSWDSYESQQVELQEYNPQWPNLFQQEYEEIVKRLPKHPGHEGKSKQSLLLEMEHIGSTSVKGMCAKPIIDMLLIHGNIRSWGVTKSEETFDTLIKMGYRTKDGSVSWRNFWDGATLIKNGFIIHTTRNYESNGNNDFIIFSSYLRNHAHARERYNAYKKRMASKSPHVTVKEYTSWKDQFIHDLLAEATNWYRQHKMYVHIGNYDQIKKQWTCCKASQDERNGETEDSEDDMPRGEIGCYQPGLDKDHYHPGRYYVTEYNFVRGWWTCCSQGRHSDGCVKVKVLGNGDVLLGDYDQWDMSSVCRWVKSLKDINKDYSDSFREHGINGHLLLTSVDDEVLRDLGVSTVLHRKLFLKGIDELRGPSTASGSKPLSSLSKESKKSYYEEFRGDFSALLSVREMNEATTSIYRQTSACQLTVLIPCVNKFRMWHGCRKNALPNLLSDGFATLGSLDDGWYGKRMYFTSSAKYAARYCPENGGCLIMCYIALLNPFPVVSADAPLDVSPTKFRFYGHGNFKNYQCHYIPVSAIGSESAMDYRPPPTGTDDAIYDELAVFQEPSILPQVVVHFK</sequence>
<protein>
    <recommendedName>
        <fullName evidence="1">SAM domain-containing protein</fullName>
    </recommendedName>
</protein>
<dbReference type="InterPro" id="IPR013761">
    <property type="entry name" value="SAM/pointed_sf"/>
</dbReference>
<evidence type="ECO:0000259" key="1">
    <source>
        <dbReference type="PROSITE" id="PS50105"/>
    </source>
</evidence>
<dbReference type="Gene3D" id="3.30.460.10">
    <property type="entry name" value="Beta Polymerase, domain 2"/>
    <property type="match status" value="1"/>
</dbReference>
<dbReference type="PROSITE" id="PS50105">
    <property type="entry name" value="SAM_DOMAIN"/>
    <property type="match status" value="1"/>
</dbReference>
<comment type="caution">
    <text evidence="2">The sequence shown here is derived from an EMBL/GenBank/DDBJ whole genome shotgun (WGS) entry which is preliminary data.</text>
</comment>
<dbReference type="CDD" id="cd09487">
    <property type="entry name" value="SAM_superfamily"/>
    <property type="match status" value="1"/>
</dbReference>
<dbReference type="SUPFAM" id="SSF81301">
    <property type="entry name" value="Nucleotidyltransferase"/>
    <property type="match status" value="1"/>
</dbReference>
<dbReference type="Gene3D" id="3.90.228.10">
    <property type="match status" value="1"/>
</dbReference>
<proteinExistence type="predicted"/>
<feature type="domain" description="SAM" evidence="1">
    <location>
        <begin position="383"/>
        <end position="449"/>
    </location>
</feature>
<dbReference type="AlphaFoldDB" id="A0A815RE84"/>
<dbReference type="Pfam" id="PF07647">
    <property type="entry name" value="SAM_2"/>
    <property type="match status" value="1"/>
</dbReference>
<dbReference type="PANTHER" id="PTHR34822:SF1">
    <property type="entry name" value="GRPB FAMILY PROTEIN"/>
    <property type="match status" value="1"/>
</dbReference>